<reference evidence="3" key="1">
    <citation type="journal article" date="2019" name="Int. J. Syst. Evol. Microbiol.">
        <title>The Global Catalogue of Microorganisms (GCM) 10K type strain sequencing project: providing services to taxonomists for standard genome sequencing and annotation.</title>
        <authorList>
            <consortium name="The Broad Institute Genomics Platform"/>
            <consortium name="The Broad Institute Genome Sequencing Center for Infectious Disease"/>
            <person name="Wu L."/>
            <person name="Ma J."/>
        </authorList>
    </citation>
    <scope>NUCLEOTIDE SEQUENCE [LARGE SCALE GENOMIC DNA]</scope>
    <source>
        <strain evidence="3">JCM 17555</strain>
    </source>
</reference>
<keyword evidence="3" id="KW-1185">Reference proteome</keyword>
<gene>
    <name evidence="2" type="ORF">GCM10022278_28800</name>
</gene>
<accession>A0ABP7PQE4</accession>
<dbReference type="EMBL" id="BAABBO010000012">
    <property type="protein sequence ID" value="GAA3969276.1"/>
    <property type="molecule type" value="Genomic_DNA"/>
</dbReference>
<sequence>MFPIDSRNKPSAAPAPTPDAYRVNRTKQPQEVIPVDTDEPAEEERRRRPERRFNTRRYEGKERRRRVDRRRPELLDARYGRPERLNDRRGAEIDVTV</sequence>
<comment type="caution">
    <text evidence="2">The sequence shown here is derived from an EMBL/GenBank/DDBJ whole genome shotgun (WGS) entry which is preliminary data.</text>
</comment>
<evidence type="ECO:0000313" key="2">
    <source>
        <dbReference type="EMBL" id="GAA3969276.1"/>
    </source>
</evidence>
<name>A0ABP7PQE4_9GAMM</name>
<proteinExistence type="predicted"/>
<feature type="region of interest" description="Disordered" evidence="1">
    <location>
        <begin position="1"/>
        <end position="71"/>
    </location>
</feature>
<dbReference type="Proteomes" id="UP001501337">
    <property type="component" value="Unassembled WGS sequence"/>
</dbReference>
<evidence type="ECO:0000313" key="3">
    <source>
        <dbReference type="Proteomes" id="UP001501337"/>
    </source>
</evidence>
<protein>
    <submittedName>
        <fullName evidence="2">Uncharacterized protein</fullName>
    </submittedName>
</protein>
<feature type="compositionally biased region" description="Basic and acidic residues" evidence="1">
    <location>
        <begin position="43"/>
        <end position="62"/>
    </location>
</feature>
<organism evidence="2 3">
    <name type="scientific">Allohahella marinimesophila</name>
    <dbReference type="NCBI Taxonomy" id="1054972"/>
    <lineage>
        <taxon>Bacteria</taxon>
        <taxon>Pseudomonadati</taxon>
        <taxon>Pseudomonadota</taxon>
        <taxon>Gammaproteobacteria</taxon>
        <taxon>Oceanospirillales</taxon>
        <taxon>Hahellaceae</taxon>
        <taxon>Allohahella</taxon>
    </lineage>
</organism>
<evidence type="ECO:0000256" key="1">
    <source>
        <dbReference type="SAM" id="MobiDB-lite"/>
    </source>
</evidence>
<dbReference type="RefSeq" id="WP_344807576.1">
    <property type="nucleotide sequence ID" value="NZ_BAABBO010000012.1"/>
</dbReference>